<sequence>MSASLLFAIPSKKNGIYGQIKDSNVSGITMIFPDLEITFEPYAFKSLIQCNRLLPNVTIQCSAWTHSFRTDQKDGEKMQLEDNMIMSPRLADRPGGCLAQVQHLHPGRFKSAHHLIHGITEYPDLEGAHKHHQVQFLALHRTSPRITPSVTMNIISPYIERTLEPQIRWFQGSECWCPAQLVQVGGQCIHGFWEDPDP</sequence>
<keyword evidence="2" id="KW-1185">Reference proteome</keyword>
<protein>
    <submittedName>
        <fullName evidence="1">Uncharacterized protein</fullName>
    </submittedName>
</protein>
<organism evidence="1 2">
    <name type="scientific">Hirundo rustica rustica</name>
    <dbReference type="NCBI Taxonomy" id="333673"/>
    <lineage>
        <taxon>Eukaryota</taxon>
        <taxon>Metazoa</taxon>
        <taxon>Chordata</taxon>
        <taxon>Craniata</taxon>
        <taxon>Vertebrata</taxon>
        <taxon>Euteleostomi</taxon>
        <taxon>Archelosauria</taxon>
        <taxon>Archosauria</taxon>
        <taxon>Dinosauria</taxon>
        <taxon>Saurischia</taxon>
        <taxon>Theropoda</taxon>
        <taxon>Coelurosauria</taxon>
        <taxon>Aves</taxon>
        <taxon>Neognathae</taxon>
        <taxon>Neoaves</taxon>
        <taxon>Telluraves</taxon>
        <taxon>Australaves</taxon>
        <taxon>Passeriformes</taxon>
        <taxon>Sylvioidea</taxon>
        <taxon>Hirundinidae</taxon>
        <taxon>Hirundo</taxon>
    </lineage>
</organism>
<gene>
    <name evidence="1" type="ORF">DUI87_14995</name>
</gene>
<dbReference type="AlphaFoldDB" id="A0A3M0K6C4"/>
<name>A0A3M0K6C4_HIRRU</name>
<evidence type="ECO:0000313" key="2">
    <source>
        <dbReference type="Proteomes" id="UP000269221"/>
    </source>
</evidence>
<comment type="caution">
    <text evidence="1">The sequence shown here is derived from an EMBL/GenBank/DDBJ whole genome shotgun (WGS) entry which is preliminary data.</text>
</comment>
<accession>A0A3M0K6C4</accession>
<dbReference type="Proteomes" id="UP000269221">
    <property type="component" value="Unassembled WGS sequence"/>
</dbReference>
<evidence type="ECO:0000313" key="1">
    <source>
        <dbReference type="EMBL" id="RMC08746.1"/>
    </source>
</evidence>
<reference evidence="1 2" key="1">
    <citation type="submission" date="2018-07" db="EMBL/GenBank/DDBJ databases">
        <title>A high quality draft genome assembly of the barn swallow (H. rustica rustica).</title>
        <authorList>
            <person name="Formenti G."/>
            <person name="Chiara M."/>
            <person name="Poveda L."/>
            <person name="Francoijs K.-J."/>
            <person name="Bonisoli-Alquati A."/>
            <person name="Canova L."/>
            <person name="Gianfranceschi L."/>
            <person name="Horner D.S."/>
            <person name="Saino N."/>
        </authorList>
    </citation>
    <scope>NUCLEOTIDE SEQUENCE [LARGE SCALE GENOMIC DNA]</scope>
    <source>
        <strain evidence="1">Chelidonia</strain>
        <tissue evidence="1">Blood</tissue>
    </source>
</reference>
<dbReference type="EMBL" id="QRBI01000117">
    <property type="protein sequence ID" value="RMC08746.1"/>
    <property type="molecule type" value="Genomic_DNA"/>
</dbReference>
<proteinExistence type="predicted"/>